<feature type="transmembrane region" description="Helical" evidence="8">
    <location>
        <begin position="172"/>
        <end position="190"/>
    </location>
</feature>
<dbReference type="PANTHER" id="PTHR22936">
    <property type="entry name" value="RHOMBOID-RELATED"/>
    <property type="match status" value="1"/>
</dbReference>
<accession>A0A347UJU8</accession>
<evidence type="ECO:0000256" key="8">
    <source>
        <dbReference type="SAM" id="Phobius"/>
    </source>
</evidence>
<organism evidence="10 11">
    <name type="scientific">Profundibacter amoris</name>
    <dbReference type="NCBI Taxonomy" id="2171755"/>
    <lineage>
        <taxon>Bacteria</taxon>
        <taxon>Pseudomonadati</taxon>
        <taxon>Pseudomonadota</taxon>
        <taxon>Alphaproteobacteria</taxon>
        <taxon>Rhodobacterales</taxon>
        <taxon>Paracoccaceae</taxon>
        <taxon>Profundibacter</taxon>
    </lineage>
</organism>
<name>A0A347UJU8_9RHOB</name>
<comment type="subcellular location">
    <subcellularLocation>
        <location evidence="1">Membrane</location>
        <topology evidence="1">Multi-pass membrane protein</topology>
    </subcellularLocation>
</comment>
<dbReference type="PANTHER" id="PTHR22936:SF69">
    <property type="entry name" value="RHOMBOID-LIKE PROTEIN"/>
    <property type="match status" value="1"/>
</dbReference>
<dbReference type="GO" id="GO:0016020">
    <property type="term" value="C:membrane"/>
    <property type="evidence" value="ECO:0007669"/>
    <property type="project" value="UniProtKB-SubCell"/>
</dbReference>
<dbReference type="InterPro" id="IPR022764">
    <property type="entry name" value="Peptidase_S54_rhomboid_dom"/>
</dbReference>
<dbReference type="Proteomes" id="UP000261704">
    <property type="component" value="Chromosome"/>
</dbReference>
<reference evidence="10 11" key="1">
    <citation type="submission" date="2018-09" db="EMBL/GenBank/DDBJ databases">
        <title>Profundibacter amoris BAR1 gen. nov., sp. nov., a new member of the Roseobacter clade isolated at Lokis Castle Vent Field on the Arctic Mid-Oceanic Ridge.</title>
        <authorList>
            <person name="Le Moine Bauer S."/>
            <person name="Sjoeberg A.G."/>
            <person name="L'Haridon S."/>
            <person name="Stokke R."/>
            <person name="Roalkvam I."/>
            <person name="Steen I.H."/>
            <person name="Dahle H."/>
        </authorList>
    </citation>
    <scope>NUCLEOTIDE SEQUENCE [LARGE SCALE GENOMIC DNA]</scope>
    <source>
        <strain evidence="10 11">BAR1</strain>
    </source>
</reference>
<dbReference type="GO" id="GO:0006508">
    <property type="term" value="P:proteolysis"/>
    <property type="evidence" value="ECO:0007669"/>
    <property type="project" value="UniProtKB-KW"/>
</dbReference>
<dbReference type="OrthoDB" id="7836448at2"/>
<dbReference type="Gene3D" id="1.20.1540.10">
    <property type="entry name" value="Rhomboid-like"/>
    <property type="match status" value="1"/>
</dbReference>
<evidence type="ECO:0000256" key="6">
    <source>
        <dbReference type="ARBA" id="ARBA00022989"/>
    </source>
</evidence>
<keyword evidence="5" id="KW-0720">Serine protease</keyword>
<feature type="transmembrane region" description="Helical" evidence="8">
    <location>
        <begin position="196"/>
        <end position="218"/>
    </location>
</feature>
<feature type="transmembrane region" description="Helical" evidence="8">
    <location>
        <begin position="139"/>
        <end position="160"/>
    </location>
</feature>
<dbReference type="GO" id="GO:0004252">
    <property type="term" value="F:serine-type endopeptidase activity"/>
    <property type="evidence" value="ECO:0007669"/>
    <property type="project" value="InterPro"/>
</dbReference>
<proteinExistence type="predicted"/>
<keyword evidence="6 8" id="KW-1133">Transmembrane helix</keyword>
<sequence length="229" mass="24830">MSSNPDVSPVNPLPPVIVALAGAMFLIELAFNLGARGLIGGPQAVGWRIAMMQEYAPSGLLIDRMIEVGRYPPEILLRFMTYPFLHVNFTHMLFAVVILLAMGKFVGEVFRWWALLLVFFAAAIVGAVVYGLFVDSRVALVGAYPGDYGLIGAFTFLLWVNLAAQGANKYRAFTLIGFLLFIKLVFGLLFGGGQDWIADLAGFATGFGLSFVVSPGGFSRALAQVRRRG</sequence>
<evidence type="ECO:0000259" key="9">
    <source>
        <dbReference type="Pfam" id="PF01694"/>
    </source>
</evidence>
<evidence type="ECO:0000256" key="1">
    <source>
        <dbReference type="ARBA" id="ARBA00004141"/>
    </source>
</evidence>
<keyword evidence="3 8" id="KW-0812">Transmembrane</keyword>
<evidence type="ECO:0000256" key="5">
    <source>
        <dbReference type="ARBA" id="ARBA00022825"/>
    </source>
</evidence>
<keyword evidence="11" id="KW-1185">Reference proteome</keyword>
<dbReference type="KEGG" id="pamo:BAR1_15010"/>
<evidence type="ECO:0000256" key="7">
    <source>
        <dbReference type="ARBA" id="ARBA00023136"/>
    </source>
</evidence>
<evidence type="ECO:0000313" key="10">
    <source>
        <dbReference type="EMBL" id="AXX99126.1"/>
    </source>
</evidence>
<feature type="transmembrane region" description="Helical" evidence="8">
    <location>
        <begin position="12"/>
        <end position="33"/>
    </location>
</feature>
<evidence type="ECO:0000256" key="4">
    <source>
        <dbReference type="ARBA" id="ARBA00022801"/>
    </source>
</evidence>
<gene>
    <name evidence="10" type="ORF">BAR1_15010</name>
</gene>
<feature type="transmembrane region" description="Helical" evidence="8">
    <location>
        <begin position="82"/>
        <end position="101"/>
    </location>
</feature>
<dbReference type="InterPro" id="IPR002610">
    <property type="entry name" value="Peptidase_S54_rhomboid-like"/>
</dbReference>
<feature type="transmembrane region" description="Helical" evidence="8">
    <location>
        <begin position="113"/>
        <end position="133"/>
    </location>
</feature>
<dbReference type="SUPFAM" id="SSF144091">
    <property type="entry name" value="Rhomboid-like"/>
    <property type="match status" value="1"/>
</dbReference>
<dbReference type="EMBL" id="CP032125">
    <property type="protein sequence ID" value="AXX99126.1"/>
    <property type="molecule type" value="Genomic_DNA"/>
</dbReference>
<dbReference type="InterPro" id="IPR035952">
    <property type="entry name" value="Rhomboid-like_sf"/>
</dbReference>
<evidence type="ECO:0000256" key="2">
    <source>
        <dbReference type="ARBA" id="ARBA00022670"/>
    </source>
</evidence>
<evidence type="ECO:0000256" key="3">
    <source>
        <dbReference type="ARBA" id="ARBA00022692"/>
    </source>
</evidence>
<keyword evidence="4" id="KW-0378">Hydrolase</keyword>
<protein>
    <submittedName>
        <fullName evidence="10">Rhomboid family intramembrane serine protease</fullName>
    </submittedName>
</protein>
<dbReference type="Pfam" id="PF01694">
    <property type="entry name" value="Rhomboid"/>
    <property type="match status" value="1"/>
</dbReference>
<evidence type="ECO:0000313" key="11">
    <source>
        <dbReference type="Proteomes" id="UP000261704"/>
    </source>
</evidence>
<keyword evidence="7 8" id="KW-0472">Membrane</keyword>
<keyword evidence="2 10" id="KW-0645">Protease</keyword>
<dbReference type="AlphaFoldDB" id="A0A347UJU8"/>
<feature type="domain" description="Peptidase S54 rhomboid" evidence="9">
    <location>
        <begin position="76"/>
        <end position="214"/>
    </location>
</feature>
<dbReference type="RefSeq" id="WP_118943779.1">
    <property type="nucleotide sequence ID" value="NZ_CP032125.1"/>
</dbReference>